<evidence type="ECO:0000313" key="2">
    <source>
        <dbReference type="EMBL" id="MEN9060045.1"/>
    </source>
</evidence>
<gene>
    <name evidence="2" type="ORF">ABFB10_02315</name>
</gene>
<feature type="transmembrane region" description="Helical" evidence="1">
    <location>
        <begin position="29"/>
        <end position="49"/>
    </location>
</feature>
<dbReference type="EMBL" id="JBDNCH010000002">
    <property type="protein sequence ID" value="MEN9060045.1"/>
    <property type="molecule type" value="Genomic_DNA"/>
</dbReference>
<keyword evidence="3" id="KW-1185">Reference proteome</keyword>
<dbReference type="AlphaFoldDB" id="A0AAW9SMK2"/>
<comment type="caution">
    <text evidence="2">The sequence shown here is derived from an EMBL/GenBank/DDBJ whole genome shotgun (WGS) entry which is preliminary data.</text>
</comment>
<organism evidence="2 3">
    <name type="scientific">Ponticoccus litoralis</name>
    <dbReference type="NCBI Taxonomy" id="422297"/>
    <lineage>
        <taxon>Bacteria</taxon>
        <taxon>Pseudomonadati</taxon>
        <taxon>Pseudomonadota</taxon>
        <taxon>Alphaproteobacteria</taxon>
        <taxon>Rhodobacterales</taxon>
        <taxon>Roseobacteraceae</taxon>
        <taxon>Ponticoccus</taxon>
    </lineage>
</organism>
<evidence type="ECO:0000256" key="1">
    <source>
        <dbReference type="SAM" id="Phobius"/>
    </source>
</evidence>
<feature type="transmembrane region" description="Helical" evidence="1">
    <location>
        <begin position="69"/>
        <end position="93"/>
    </location>
</feature>
<protein>
    <submittedName>
        <fullName evidence="2">YIP1 family protein</fullName>
    </submittedName>
</protein>
<feature type="transmembrane region" description="Helical" evidence="1">
    <location>
        <begin position="105"/>
        <end position="127"/>
    </location>
</feature>
<dbReference type="RefSeq" id="WP_347165198.1">
    <property type="nucleotide sequence ID" value="NZ_JBDNCH010000002.1"/>
</dbReference>
<sequence length="161" mass="16875">MSVTTDIAASFRGPGAVLRRIFAQPASEARALAFLMGGCGVMFVARWPALARQAHLQDQDLNMLLGGTLLAVVFFVPLILYALAFLVALLARAMGSGMTGYGSRVALFWALLAASPLMLLNGLVAGFIGPGPALTLVGLLWVVAFGLFWIKGLRIAAEVGA</sequence>
<keyword evidence="1" id="KW-1133">Transmembrane helix</keyword>
<name>A0AAW9SMK2_9RHOB</name>
<evidence type="ECO:0000313" key="3">
    <source>
        <dbReference type="Proteomes" id="UP001428774"/>
    </source>
</evidence>
<dbReference type="Proteomes" id="UP001428774">
    <property type="component" value="Unassembled WGS sequence"/>
</dbReference>
<keyword evidence="1" id="KW-0812">Transmembrane</keyword>
<feature type="transmembrane region" description="Helical" evidence="1">
    <location>
        <begin position="133"/>
        <end position="150"/>
    </location>
</feature>
<keyword evidence="1" id="KW-0472">Membrane</keyword>
<reference evidence="2 3" key="1">
    <citation type="submission" date="2024-05" db="EMBL/GenBank/DDBJ databases">
        <title>Genome sequence of Ponticoccus litoralis KCCM 90028.</title>
        <authorList>
            <person name="Kim J.M."/>
            <person name="Lee J.K."/>
            <person name="Choi B.J."/>
            <person name="Bayburt H."/>
            <person name="Baek J.H."/>
            <person name="Jeon C.O."/>
        </authorList>
    </citation>
    <scope>NUCLEOTIDE SEQUENCE [LARGE SCALE GENOMIC DNA]</scope>
    <source>
        <strain evidence="2 3">KCCM 90028</strain>
    </source>
</reference>
<proteinExistence type="predicted"/>
<accession>A0AAW9SMK2</accession>